<dbReference type="EMBL" id="JXXN02005670">
    <property type="protein sequence ID" value="THD19753.1"/>
    <property type="molecule type" value="Genomic_DNA"/>
</dbReference>
<comment type="subcellular location">
    <subcellularLocation>
        <location evidence="1">Mitochondrion</location>
    </subcellularLocation>
</comment>
<dbReference type="PANTHER" id="PTHR21393">
    <property type="entry name" value="MITOCHONDRIAL 28S RIBOSOMAL PROTEIN S27"/>
    <property type="match status" value="1"/>
</dbReference>
<dbReference type="GO" id="GO:0005739">
    <property type="term" value="C:mitochondrion"/>
    <property type="evidence" value="ECO:0007669"/>
    <property type="project" value="UniProtKB-SubCell"/>
</dbReference>
<accession>A0A4E0QXT6</accession>
<evidence type="ECO:0000313" key="2">
    <source>
        <dbReference type="EMBL" id="THD19753.1"/>
    </source>
</evidence>
<organism evidence="2 3">
    <name type="scientific">Fasciola hepatica</name>
    <name type="common">Liver fluke</name>
    <dbReference type="NCBI Taxonomy" id="6192"/>
    <lineage>
        <taxon>Eukaryota</taxon>
        <taxon>Metazoa</taxon>
        <taxon>Spiralia</taxon>
        <taxon>Lophotrochozoa</taxon>
        <taxon>Platyhelminthes</taxon>
        <taxon>Trematoda</taxon>
        <taxon>Digenea</taxon>
        <taxon>Plagiorchiida</taxon>
        <taxon>Echinostomata</taxon>
        <taxon>Echinostomatoidea</taxon>
        <taxon>Fasciolidae</taxon>
        <taxon>Fasciola</taxon>
    </lineage>
</organism>
<name>A0A4E0QXT6_FASHE</name>
<dbReference type="AlphaFoldDB" id="A0A4E0QXT6"/>
<comment type="caution">
    <text evidence="2">The sequence shown here is derived from an EMBL/GenBank/DDBJ whole genome shotgun (WGS) entry which is preliminary data.</text>
</comment>
<dbReference type="InterPro" id="IPR019266">
    <property type="entry name" value="Ribosomal_mS27"/>
</dbReference>
<dbReference type="PANTHER" id="PTHR21393:SF0">
    <property type="entry name" value="SMALL RIBOSOMAL SUBUNIT PROTEIN MS27"/>
    <property type="match status" value="1"/>
</dbReference>
<keyword evidence="3" id="KW-1185">Reference proteome</keyword>
<dbReference type="InterPro" id="IPR034913">
    <property type="entry name" value="mS27/PTCD2"/>
</dbReference>
<gene>
    <name evidence="2" type="ORF">D915_009555</name>
</gene>
<evidence type="ECO:0000313" key="3">
    <source>
        <dbReference type="Proteomes" id="UP000230066"/>
    </source>
</evidence>
<evidence type="ECO:0000256" key="1">
    <source>
        <dbReference type="ARBA" id="ARBA00004173"/>
    </source>
</evidence>
<sequence length="414" mass="47617">MSYGNPDYHIPRSKIPMLTAQIGEVTNNNSLHEIFWMILMHLFPSAYQNRGSRPRFNSHCHRHKASLISHWSCFHSCDLGVAILQAIGSNRVVSPLDYDTFANKIHELDVVSADFIENIIEKYTHTQSAVEVVDSSAHALVRGFLDFRKQDNVLNLARRRASTGVFLDAVAANMLADRFTDLEDWSSVIHVMWELCLQNYFNADSVSALPLAFSLLAGVKLVHELPPEPVLTNTDDSNEFEKLLKVTESVCARDDTEPIERGQPVHPTKSEVASAVAEIRNLTEISKQLPKDFLTESICLANKITSNKACLDHEIAAVSQLYDRFAHEREARWSARQEVNREHTILRNARQTLREIVDEEERLNYFRDLETISLKAWLAPRTRKERHWSRMKEWRQDIARQHAKQQEEREPKIS</sequence>
<reference evidence="2" key="1">
    <citation type="submission" date="2019-03" db="EMBL/GenBank/DDBJ databases">
        <title>Improved annotation for the trematode Fasciola hepatica.</title>
        <authorList>
            <person name="Choi Y.-J."/>
            <person name="Martin J."/>
            <person name="Mitreva M."/>
        </authorList>
    </citation>
    <scope>NUCLEOTIDE SEQUENCE [LARGE SCALE GENOMIC DNA]</scope>
</reference>
<protein>
    <submittedName>
        <fullName evidence="2">Uncharacterized protein</fullName>
    </submittedName>
</protein>
<dbReference type="Proteomes" id="UP000230066">
    <property type="component" value="Unassembled WGS sequence"/>
</dbReference>
<proteinExistence type="predicted"/>
<dbReference type="Pfam" id="PF10037">
    <property type="entry name" value="MRP-S27"/>
    <property type="match status" value="1"/>
</dbReference>